<evidence type="ECO:0000313" key="1">
    <source>
        <dbReference type="EMBL" id="KAJ8024268.1"/>
    </source>
</evidence>
<evidence type="ECO:0000313" key="2">
    <source>
        <dbReference type="Proteomes" id="UP001152320"/>
    </source>
</evidence>
<reference evidence="1" key="1">
    <citation type="submission" date="2021-10" db="EMBL/GenBank/DDBJ databases">
        <title>Tropical sea cucumber genome reveals ecological adaptation and Cuvierian tubules defense mechanism.</title>
        <authorList>
            <person name="Chen T."/>
        </authorList>
    </citation>
    <scope>NUCLEOTIDE SEQUENCE</scope>
    <source>
        <strain evidence="1">Nanhai2018</strain>
        <tissue evidence="1">Muscle</tissue>
    </source>
</reference>
<keyword evidence="2" id="KW-1185">Reference proteome</keyword>
<accession>A0A9Q0YKS5</accession>
<organism evidence="1 2">
    <name type="scientific">Holothuria leucospilota</name>
    <name type="common">Black long sea cucumber</name>
    <name type="synonym">Mertensiothuria leucospilota</name>
    <dbReference type="NCBI Taxonomy" id="206669"/>
    <lineage>
        <taxon>Eukaryota</taxon>
        <taxon>Metazoa</taxon>
        <taxon>Echinodermata</taxon>
        <taxon>Eleutherozoa</taxon>
        <taxon>Echinozoa</taxon>
        <taxon>Holothuroidea</taxon>
        <taxon>Aspidochirotacea</taxon>
        <taxon>Aspidochirotida</taxon>
        <taxon>Holothuriidae</taxon>
        <taxon>Holothuria</taxon>
    </lineage>
</organism>
<gene>
    <name evidence="1" type="ORF">HOLleu_36958</name>
</gene>
<dbReference type="OrthoDB" id="6780370at2759"/>
<dbReference type="Proteomes" id="UP001152320">
    <property type="component" value="Chromosome 19"/>
</dbReference>
<comment type="caution">
    <text evidence="1">The sequence shown here is derived from an EMBL/GenBank/DDBJ whole genome shotgun (WGS) entry which is preliminary data.</text>
</comment>
<protein>
    <submittedName>
        <fullName evidence="1">Uncharacterized protein</fullName>
    </submittedName>
</protein>
<sequence>MSCIWQICKKCGRKHHFAKCCRTKPDRKVNTVSGNTSEVQGTLAATANINDYSDFYIGALGDEVDLVDYQTDKSPTEWKTELRLNRQTVTFKLHTGAEAIVLPYICRQICPGMT</sequence>
<dbReference type="AlphaFoldDB" id="A0A9Q0YKS5"/>
<dbReference type="EMBL" id="JAIZAY010000019">
    <property type="protein sequence ID" value="KAJ8024268.1"/>
    <property type="molecule type" value="Genomic_DNA"/>
</dbReference>
<proteinExistence type="predicted"/>
<name>A0A9Q0YKS5_HOLLE</name>